<gene>
    <name evidence="1" type="ORF">BaRGS_00014241</name>
</gene>
<evidence type="ECO:0000313" key="2">
    <source>
        <dbReference type="Proteomes" id="UP001519460"/>
    </source>
</evidence>
<evidence type="ECO:0000313" key="1">
    <source>
        <dbReference type="EMBL" id="KAK7494588.1"/>
    </source>
</evidence>
<name>A0ABD0L4V7_9CAEN</name>
<dbReference type="Proteomes" id="UP001519460">
    <property type="component" value="Unassembled WGS sequence"/>
</dbReference>
<protein>
    <submittedName>
        <fullName evidence="1">Uncharacterized protein</fullName>
    </submittedName>
</protein>
<dbReference type="AlphaFoldDB" id="A0ABD0L4V7"/>
<organism evidence="1 2">
    <name type="scientific">Batillaria attramentaria</name>
    <dbReference type="NCBI Taxonomy" id="370345"/>
    <lineage>
        <taxon>Eukaryota</taxon>
        <taxon>Metazoa</taxon>
        <taxon>Spiralia</taxon>
        <taxon>Lophotrochozoa</taxon>
        <taxon>Mollusca</taxon>
        <taxon>Gastropoda</taxon>
        <taxon>Caenogastropoda</taxon>
        <taxon>Sorbeoconcha</taxon>
        <taxon>Cerithioidea</taxon>
        <taxon>Batillariidae</taxon>
        <taxon>Batillaria</taxon>
    </lineage>
</organism>
<comment type="caution">
    <text evidence="1">The sequence shown here is derived from an EMBL/GenBank/DDBJ whole genome shotgun (WGS) entry which is preliminary data.</text>
</comment>
<sequence>MNTRGKKTVPRPKLSRAASNKHMLRELTSLALVITFDTVSHCRSTGTVKETKTALKRKIVSTTVSRAVSCTNFKRSDLLCAIIFSSAQPLLSITLLNANTRVLVAGNAGLQLIASVHGKSAL</sequence>
<accession>A0ABD0L4V7</accession>
<keyword evidence="2" id="KW-1185">Reference proteome</keyword>
<proteinExistence type="predicted"/>
<reference evidence="1 2" key="1">
    <citation type="journal article" date="2023" name="Sci. Data">
        <title>Genome assembly of the Korean intertidal mud-creeper Batillaria attramentaria.</title>
        <authorList>
            <person name="Patra A.K."/>
            <person name="Ho P.T."/>
            <person name="Jun S."/>
            <person name="Lee S.J."/>
            <person name="Kim Y."/>
            <person name="Won Y.J."/>
        </authorList>
    </citation>
    <scope>NUCLEOTIDE SEQUENCE [LARGE SCALE GENOMIC DNA]</scope>
    <source>
        <strain evidence="1">Wonlab-2016</strain>
    </source>
</reference>
<dbReference type="EMBL" id="JACVVK020000082">
    <property type="protein sequence ID" value="KAK7494588.1"/>
    <property type="molecule type" value="Genomic_DNA"/>
</dbReference>